<dbReference type="InterPro" id="IPR027417">
    <property type="entry name" value="P-loop_NTPase"/>
</dbReference>
<feature type="transmembrane region" description="Helical" evidence="8">
    <location>
        <begin position="160"/>
        <end position="177"/>
    </location>
</feature>
<sequence>MKEPNKLFKLIREANPPRWMLVIAVVLGIIETAFGLAVPLLTMNVINSFADGGMSLLSLILVGFALLLQAAVSGIAFYMMTAIGGKVVAAIRERIWNHVLYLRLPYFDKHESGETMSRITQDTNVIKELITSHFITFFNGLLSVIGSVAILLWMDWKMTLMMLIAVPLSVAVIMPLGQKMHNISLANQDDLARFSGNLGRVLTNIRLVRAYQAEKLEQKKGQEQIYNLYRFGLKEAKIMALLSPIMTLIIMLVLILLFGYGGAQVARGALSAGALVAIMFYLVQIVVPFTQMATFFTSFQKALGATQRLHEILEHPLEPEGTDELRVKESDIKFEDVAFKYEEKQIFEKLSLTIPAGKTTALVGGSGGGKTTIFSIIERFYEPTGGKIWFGDQPLQHIKLRQWRNLFGYVSQESPLINGTIRDNVTYGADDASDEQVIAALKKANAWQFVSQLEGRLDSQVGEAGVKLSGGQRQRIAIARAILRDPKILLLDEATSNLDTESEGYVQEALQQAMQGRTTIIIAHRLSTVTHADQLIVLENGVITGKGTHEELLRHHAYYQKLVARSTEAIV</sequence>
<organism evidence="11 12">
    <name type="scientific">Paenibacillus montaniterrae</name>
    <dbReference type="NCBI Taxonomy" id="429341"/>
    <lineage>
        <taxon>Bacteria</taxon>
        <taxon>Bacillati</taxon>
        <taxon>Bacillota</taxon>
        <taxon>Bacilli</taxon>
        <taxon>Bacillales</taxon>
        <taxon>Paenibacillaceae</taxon>
        <taxon>Paenibacillus</taxon>
    </lineage>
</organism>
<evidence type="ECO:0000256" key="4">
    <source>
        <dbReference type="ARBA" id="ARBA00022741"/>
    </source>
</evidence>
<accession>A0A919YRA5</accession>
<dbReference type="Gene3D" id="1.20.1560.10">
    <property type="entry name" value="ABC transporter type 1, transmembrane domain"/>
    <property type="match status" value="1"/>
</dbReference>
<dbReference type="PANTHER" id="PTHR43394:SF1">
    <property type="entry name" value="ATP-BINDING CASSETTE SUB-FAMILY B MEMBER 10, MITOCHONDRIAL"/>
    <property type="match status" value="1"/>
</dbReference>
<evidence type="ECO:0000256" key="5">
    <source>
        <dbReference type="ARBA" id="ARBA00022840"/>
    </source>
</evidence>
<dbReference type="Proteomes" id="UP000683139">
    <property type="component" value="Unassembled WGS sequence"/>
</dbReference>
<dbReference type="InterPro" id="IPR039421">
    <property type="entry name" value="Type_1_exporter"/>
</dbReference>
<dbReference type="InterPro" id="IPR011527">
    <property type="entry name" value="ABC1_TM_dom"/>
</dbReference>
<dbReference type="InterPro" id="IPR003593">
    <property type="entry name" value="AAA+_ATPase"/>
</dbReference>
<comment type="subcellular location">
    <subcellularLocation>
        <location evidence="1">Cell membrane</location>
        <topology evidence="1">Multi-pass membrane protein</topology>
    </subcellularLocation>
</comment>
<evidence type="ECO:0000259" key="10">
    <source>
        <dbReference type="PROSITE" id="PS50929"/>
    </source>
</evidence>
<keyword evidence="6 8" id="KW-1133">Transmembrane helix</keyword>
<dbReference type="InterPro" id="IPR003439">
    <property type="entry name" value="ABC_transporter-like_ATP-bd"/>
</dbReference>
<evidence type="ECO:0000313" key="12">
    <source>
        <dbReference type="Proteomes" id="UP000683139"/>
    </source>
</evidence>
<gene>
    <name evidence="11" type="ORF">J40TS1_48890</name>
</gene>
<name>A0A919YRA5_9BACL</name>
<evidence type="ECO:0000256" key="6">
    <source>
        <dbReference type="ARBA" id="ARBA00022989"/>
    </source>
</evidence>
<comment type="similarity">
    <text evidence="2">Belongs to the ABC transporter superfamily.</text>
</comment>
<comment type="caution">
    <text evidence="11">The sequence shown here is derived from an EMBL/GenBank/DDBJ whole genome shotgun (WGS) entry which is preliminary data.</text>
</comment>
<keyword evidence="4" id="KW-0547">Nucleotide-binding</keyword>
<evidence type="ECO:0000256" key="2">
    <source>
        <dbReference type="ARBA" id="ARBA00005417"/>
    </source>
</evidence>
<keyword evidence="5" id="KW-0067">ATP-binding</keyword>
<feature type="transmembrane region" description="Helical" evidence="8">
    <location>
        <begin position="134"/>
        <end position="154"/>
    </location>
</feature>
<evidence type="ECO:0000256" key="3">
    <source>
        <dbReference type="ARBA" id="ARBA00022692"/>
    </source>
</evidence>
<dbReference type="GO" id="GO:0005524">
    <property type="term" value="F:ATP binding"/>
    <property type="evidence" value="ECO:0007669"/>
    <property type="project" value="UniProtKB-KW"/>
</dbReference>
<feature type="transmembrane region" description="Helical" evidence="8">
    <location>
        <begin position="54"/>
        <end position="78"/>
    </location>
</feature>
<dbReference type="GO" id="GO:0016887">
    <property type="term" value="F:ATP hydrolysis activity"/>
    <property type="evidence" value="ECO:0007669"/>
    <property type="project" value="InterPro"/>
</dbReference>
<proteinExistence type="inferred from homology"/>
<protein>
    <submittedName>
        <fullName evidence="11">Multidrug ABC transporter permease</fullName>
    </submittedName>
</protein>
<dbReference type="GO" id="GO:0005886">
    <property type="term" value="C:plasma membrane"/>
    <property type="evidence" value="ECO:0007669"/>
    <property type="project" value="UniProtKB-SubCell"/>
</dbReference>
<dbReference type="Pfam" id="PF00664">
    <property type="entry name" value="ABC_membrane"/>
    <property type="match status" value="1"/>
</dbReference>
<dbReference type="PANTHER" id="PTHR43394">
    <property type="entry name" value="ATP-DEPENDENT PERMEASE MDL1, MITOCHONDRIAL"/>
    <property type="match status" value="1"/>
</dbReference>
<dbReference type="GO" id="GO:0015421">
    <property type="term" value="F:ABC-type oligopeptide transporter activity"/>
    <property type="evidence" value="ECO:0007669"/>
    <property type="project" value="TreeGrafter"/>
</dbReference>
<evidence type="ECO:0000256" key="1">
    <source>
        <dbReference type="ARBA" id="ARBA00004651"/>
    </source>
</evidence>
<dbReference type="CDD" id="cd18551">
    <property type="entry name" value="ABC_6TM_LmrA_like"/>
    <property type="match status" value="1"/>
</dbReference>
<dbReference type="PROSITE" id="PS00211">
    <property type="entry name" value="ABC_TRANSPORTER_1"/>
    <property type="match status" value="1"/>
</dbReference>
<dbReference type="Pfam" id="PF00005">
    <property type="entry name" value="ABC_tran"/>
    <property type="match status" value="1"/>
</dbReference>
<dbReference type="InterPro" id="IPR017871">
    <property type="entry name" value="ABC_transporter-like_CS"/>
</dbReference>
<reference evidence="11" key="1">
    <citation type="submission" date="2021-03" db="EMBL/GenBank/DDBJ databases">
        <title>Antimicrobial resistance genes in bacteria isolated from Japanese honey, and their potential for conferring macrolide and lincosamide resistance in the American foulbrood pathogen Paenibacillus larvae.</title>
        <authorList>
            <person name="Okamoto M."/>
            <person name="Kumagai M."/>
            <person name="Kanamori H."/>
            <person name="Takamatsu D."/>
        </authorList>
    </citation>
    <scope>NUCLEOTIDE SEQUENCE</scope>
    <source>
        <strain evidence="11">J40TS1</strain>
    </source>
</reference>
<feature type="transmembrane region" description="Helical" evidence="8">
    <location>
        <begin position="269"/>
        <end position="289"/>
    </location>
</feature>
<dbReference type="SMART" id="SM00382">
    <property type="entry name" value="AAA"/>
    <property type="match status" value="1"/>
</dbReference>
<evidence type="ECO:0000256" key="8">
    <source>
        <dbReference type="SAM" id="Phobius"/>
    </source>
</evidence>
<dbReference type="InterPro" id="IPR036640">
    <property type="entry name" value="ABC1_TM_sf"/>
</dbReference>
<feature type="domain" description="ABC transporter" evidence="9">
    <location>
        <begin position="332"/>
        <end position="565"/>
    </location>
</feature>
<dbReference type="SUPFAM" id="SSF52540">
    <property type="entry name" value="P-loop containing nucleoside triphosphate hydrolases"/>
    <property type="match status" value="1"/>
</dbReference>
<dbReference type="RefSeq" id="WP_213519899.1">
    <property type="nucleotide sequence ID" value="NZ_BOSE01000013.1"/>
</dbReference>
<dbReference type="PROSITE" id="PS50893">
    <property type="entry name" value="ABC_TRANSPORTER_2"/>
    <property type="match status" value="1"/>
</dbReference>
<keyword evidence="12" id="KW-1185">Reference proteome</keyword>
<feature type="transmembrane region" description="Helical" evidence="8">
    <location>
        <begin position="238"/>
        <end position="263"/>
    </location>
</feature>
<dbReference type="Gene3D" id="3.40.50.300">
    <property type="entry name" value="P-loop containing nucleotide triphosphate hydrolases"/>
    <property type="match status" value="1"/>
</dbReference>
<dbReference type="EMBL" id="BOSE01000013">
    <property type="protein sequence ID" value="GIP19247.1"/>
    <property type="molecule type" value="Genomic_DNA"/>
</dbReference>
<dbReference type="PROSITE" id="PS50929">
    <property type="entry name" value="ABC_TM1F"/>
    <property type="match status" value="1"/>
</dbReference>
<evidence type="ECO:0000256" key="7">
    <source>
        <dbReference type="ARBA" id="ARBA00023136"/>
    </source>
</evidence>
<dbReference type="SUPFAM" id="SSF90123">
    <property type="entry name" value="ABC transporter transmembrane region"/>
    <property type="match status" value="1"/>
</dbReference>
<feature type="transmembrane region" description="Helical" evidence="8">
    <location>
        <begin position="21"/>
        <end position="42"/>
    </location>
</feature>
<evidence type="ECO:0000313" key="11">
    <source>
        <dbReference type="EMBL" id="GIP19247.1"/>
    </source>
</evidence>
<dbReference type="FunFam" id="3.40.50.300:FF:000218">
    <property type="entry name" value="Multidrug ABC transporter ATP-binding protein"/>
    <property type="match status" value="1"/>
</dbReference>
<keyword evidence="3 8" id="KW-0812">Transmembrane</keyword>
<keyword evidence="7 8" id="KW-0472">Membrane</keyword>
<evidence type="ECO:0000259" key="9">
    <source>
        <dbReference type="PROSITE" id="PS50893"/>
    </source>
</evidence>
<dbReference type="AlphaFoldDB" id="A0A919YRA5"/>
<feature type="domain" description="ABC transmembrane type-1" evidence="10">
    <location>
        <begin position="22"/>
        <end position="301"/>
    </location>
</feature>